<dbReference type="GO" id="GO:0010181">
    <property type="term" value="F:FMN binding"/>
    <property type="evidence" value="ECO:0007669"/>
    <property type="project" value="InterPro"/>
</dbReference>
<dbReference type="InterPro" id="IPR001949">
    <property type="entry name" value="NADH-UbQ_OxRdtase_51kDa_CS"/>
</dbReference>
<keyword evidence="4" id="KW-0411">Iron-sulfur</keyword>
<dbReference type="Gene3D" id="3.40.50.11540">
    <property type="entry name" value="NADH-ubiquinone oxidoreductase 51kDa subunit"/>
    <property type="match status" value="1"/>
</dbReference>
<name>A0A382NGX5_9ZZZZ</name>
<organism evidence="6">
    <name type="scientific">marine metagenome</name>
    <dbReference type="NCBI Taxonomy" id="408172"/>
    <lineage>
        <taxon>unclassified sequences</taxon>
        <taxon>metagenomes</taxon>
        <taxon>ecological metagenomes</taxon>
    </lineage>
</organism>
<proteinExistence type="predicted"/>
<dbReference type="PROSITE" id="PS00644">
    <property type="entry name" value="COMPLEX1_51K_1"/>
    <property type="match status" value="1"/>
</dbReference>
<dbReference type="AlphaFoldDB" id="A0A382NGX5"/>
<accession>A0A382NGX5</accession>
<dbReference type="EMBL" id="UINC01099924">
    <property type="protein sequence ID" value="SVC59565.1"/>
    <property type="molecule type" value="Genomic_DNA"/>
</dbReference>
<keyword evidence="1" id="KW-0004">4Fe-4S</keyword>
<evidence type="ECO:0000256" key="2">
    <source>
        <dbReference type="ARBA" id="ARBA00022723"/>
    </source>
</evidence>
<dbReference type="GO" id="GO:0008137">
    <property type="term" value="F:NADH dehydrogenase (ubiquinone) activity"/>
    <property type="evidence" value="ECO:0007669"/>
    <property type="project" value="InterPro"/>
</dbReference>
<evidence type="ECO:0000256" key="1">
    <source>
        <dbReference type="ARBA" id="ARBA00022485"/>
    </source>
</evidence>
<dbReference type="GO" id="GO:0046872">
    <property type="term" value="F:metal ion binding"/>
    <property type="evidence" value="ECO:0007669"/>
    <property type="project" value="UniProtKB-KW"/>
</dbReference>
<protein>
    <recommendedName>
        <fullName evidence="5">NADH-ubiquinone oxidoreductase 51kDa subunit FMN-binding domain-containing protein</fullName>
    </recommendedName>
</protein>
<dbReference type="SUPFAM" id="SSF142019">
    <property type="entry name" value="Nqo1 FMN-binding domain-like"/>
    <property type="match status" value="1"/>
</dbReference>
<feature type="non-terminal residue" evidence="6">
    <location>
        <position position="157"/>
    </location>
</feature>
<dbReference type="InterPro" id="IPR011538">
    <property type="entry name" value="Nuo51_FMN-bd"/>
</dbReference>
<dbReference type="GO" id="GO:0051539">
    <property type="term" value="F:4 iron, 4 sulfur cluster binding"/>
    <property type="evidence" value="ECO:0007669"/>
    <property type="project" value="UniProtKB-KW"/>
</dbReference>
<evidence type="ECO:0000313" key="6">
    <source>
        <dbReference type="EMBL" id="SVC59565.1"/>
    </source>
</evidence>
<feature type="domain" description="NADH-ubiquinone oxidoreductase 51kDa subunit FMN-binding" evidence="5">
    <location>
        <begin position="5"/>
        <end position="140"/>
    </location>
</feature>
<dbReference type="PANTHER" id="PTHR43578">
    <property type="entry name" value="NADH-QUINONE OXIDOREDUCTASE SUBUNIT F"/>
    <property type="match status" value="1"/>
</dbReference>
<sequence>MQSKDNPLMAVNADEGEPGTFKDRHILSTAPHQFLEGMLIAASVASVTEIYIYLRAEYPDCYAVLQKELRAIQQAGLVGDIKIHLRRGAGAYICGEESAMLESLEGKRGEPRHKPPFPATKGLFGRPTLVNNVETLYWIPEILGKGSAWFKDKGRAG</sequence>
<gene>
    <name evidence="6" type="ORF">METZ01_LOCUS312419</name>
</gene>
<keyword evidence="3" id="KW-0408">Iron</keyword>
<evidence type="ECO:0000256" key="4">
    <source>
        <dbReference type="ARBA" id="ARBA00023014"/>
    </source>
</evidence>
<dbReference type="Pfam" id="PF01512">
    <property type="entry name" value="Complex1_51K"/>
    <property type="match status" value="1"/>
</dbReference>
<keyword evidence="2" id="KW-0479">Metal-binding</keyword>
<dbReference type="PANTHER" id="PTHR43578:SF3">
    <property type="entry name" value="NADH-QUINONE OXIDOREDUCTASE SUBUNIT F"/>
    <property type="match status" value="1"/>
</dbReference>
<evidence type="ECO:0000256" key="3">
    <source>
        <dbReference type="ARBA" id="ARBA00023004"/>
    </source>
</evidence>
<evidence type="ECO:0000259" key="5">
    <source>
        <dbReference type="Pfam" id="PF01512"/>
    </source>
</evidence>
<dbReference type="InterPro" id="IPR037225">
    <property type="entry name" value="Nuo51_FMN-bd_sf"/>
</dbReference>
<reference evidence="6" key="1">
    <citation type="submission" date="2018-05" db="EMBL/GenBank/DDBJ databases">
        <authorList>
            <person name="Lanie J.A."/>
            <person name="Ng W.-L."/>
            <person name="Kazmierczak K.M."/>
            <person name="Andrzejewski T.M."/>
            <person name="Davidsen T.M."/>
            <person name="Wayne K.J."/>
            <person name="Tettelin H."/>
            <person name="Glass J.I."/>
            <person name="Rusch D."/>
            <person name="Podicherti R."/>
            <person name="Tsui H.-C.T."/>
            <person name="Winkler M.E."/>
        </authorList>
    </citation>
    <scope>NUCLEOTIDE SEQUENCE</scope>
</reference>